<proteinExistence type="predicted"/>
<dbReference type="Proteomes" id="UP001225646">
    <property type="component" value="Unassembled WGS sequence"/>
</dbReference>
<dbReference type="CDD" id="cd02440">
    <property type="entry name" value="AdoMet_MTases"/>
    <property type="match status" value="1"/>
</dbReference>
<protein>
    <submittedName>
        <fullName evidence="1">16S rRNA C1402 N4-methylase RsmH</fullName>
    </submittedName>
</protein>
<dbReference type="SUPFAM" id="SSF53335">
    <property type="entry name" value="S-adenosyl-L-methionine-dependent methyltransferases"/>
    <property type="match status" value="1"/>
</dbReference>
<dbReference type="PANTHER" id="PTHR35276:SF1">
    <property type="entry name" value="TRNA (MNM(5)S(2)U34)-METHYLTRANSFERASE, CHLOROPLASTIC"/>
    <property type="match status" value="1"/>
</dbReference>
<dbReference type="InterPro" id="IPR010719">
    <property type="entry name" value="MnmM_MeTrfase"/>
</dbReference>
<evidence type="ECO:0000313" key="1">
    <source>
        <dbReference type="EMBL" id="MDQ0160963.1"/>
    </source>
</evidence>
<dbReference type="Gene3D" id="3.40.50.150">
    <property type="entry name" value="Vaccinia Virus protein VP39"/>
    <property type="match status" value="1"/>
</dbReference>
<gene>
    <name evidence="1" type="ORF">J2S06_000033</name>
</gene>
<sequence length="190" mass="21241">MKLDRILPFAKKLLETAVAKGDIVVDATVGNGHDTVFLAHLVGENGQVFGYDIQQEAIMHTKQKLLENNLLNRVTLFHQSHSEILKTIPAAYHGKIAGAMFNLGYLPGGDKRIVTKPHTTMSAIKQLLSILKREGIIVLVIYHGHQEGKVERDAVVQFVQSLDQKVAHVLEYRFINQKNNPPFIIAIEKC</sequence>
<dbReference type="PANTHER" id="PTHR35276">
    <property type="entry name" value="S-ADENOSYL-L-METHIONINE-DEPENDENT METHYLTRANSFERASES SUPERFAMILY PROTEIN"/>
    <property type="match status" value="1"/>
</dbReference>
<dbReference type="RefSeq" id="WP_044747118.1">
    <property type="nucleotide sequence ID" value="NZ_JAUSTR010000001.1"/>
</dbReference>
<organism evidence="1 2">
    <name type="scientific">Aeribacillus alveayuensis</name>
    <dbReference type="NCBI Taxonomy" id="279215"/>
    <lineage>
        <taxon>Bacteria</taxon>
        <taxon>Bacillati</taxon>
        <taxon>Bacillota</taxon>
        <taxon>Bacilli</taxon>
        <taxon>Bacillales</taxon>
        <taxon>Bacillaceae</taxon>
        <taxon>Aeribacillus</taxon>
    </lineage>
</organism>
<accession>A0ABT9VJ21</accession>
<dbReference type="Pfam" id="PF06962">
    <property type="entry name" value="rRNA_methylase"/>
    <property type="match status" value="1"/>
</dbReference>
<dbReference type="InterPro" id="IPR029063">
    <property type="entry name" value="SAM-dependent_MTases_sf"/>
</dbReference>
<comment type="caution">
    <text evidence="1">The sequence shown here is derived from an EMBL/GenBank/DDBJ whole genome shotgun (WGS) entry which is preliminary data.</text>
</comment>
<name>A0ABT9VJ21_9BACI</name>
<reference evidence="1 2" key="1">
    <citation type="submission" date="2023-07" db="EMBL/GenBank/DDBJ databases">
        <title>Genomic Encyclopedia of Type Strains, Phase IV (KMG-IV): sequencing the most valuable type-strain genomes for metagenomic binning, comparative biology and taxonomic classification.</title>
        <authorList>
            <person name="Goeker M."/>
        </authorList>
    </citation>
    <scope>NUCLEOTIDE SEQUENCE [LARGE SCALE GENOMIC DNA]</scope>
    <source>
        <strain evidence="1 2">DSM 19092</strain>
    </source>
</reference>
<keyword evidence="2" id="KW-1185">Reference proteome</keyword>
<evidence type="ECO:0000313" key="2">
    <source>
        <dbReference type="Proteomes" id="UP001225646"/>
    </source>
</evidence>
<dbReference type="EMBL" id="JAUSTR010000001">
    <property type="protein sequence ID" value="MDQ0160963.1"/>
    <property type="molecule type" value="Genomic_DNA"/>
</dbReference>